<feature type="region of interest" description="Disordered" evidence="1">
    <location>
        <begin position="81"/>
        <end position="111"/>
    </location>
</feature>
<evidence type="ECO:0000313" key="3">
    <source>
        <dbReference type="EMBL" id="EPQ62595.1"/>
    </source>
</evidence>
<feature type="domain" description="2EXR" evidence="2">
    <location>
        <begin position="331"/>
        <end position="446"/>
    </location>
</feature>
<gene>
    <name evidence="3" type="ORF">BGT96224_Ac30297</name>
    <name evidence="4" type="ORF">BGT96224V2_LOCUS5845</name>
</gene>
<dbReference type="OrthoDB" id="3596450at2759"/>
<feature type="region of interest" description="Disordered" evidence="1">
    <location>
        <begin position="202"/>
        <end position="225"/>
    </location>
</feature>
<evidence type="ECO:0000259" key="2">
    <source>
        <dbReference type="Pfam" id="PF20150"/>
    </source>
</evidence>
<dbReference type="AlphaFoldDB" id="A0A061HDD5"/>
<dbReference type="PANTHER" id="PTHR35910:SF6">
    <property type="entry name" value="2EXR DOMAIN-CONTAINING PROTEIN"/>
    <property type="match status" value="1"/>
</dbReference>
<reference evidence="5" key="1">
    <citation type="journal article" date="2013" name="Nat. Genet.">
        <title>The wheat powdery mildew genome shows the unique evolution of an obligate biotroph.</title>
        <authorList>
            <person name="Wicker T."/>
            <person name="Oberhaensli S."/>
            <person name="Parlange F."/>
            <person name="Buchmann J.P."/>
            <person name="Shatalina M."/>
            <person name="Roffler S."/>
            <person name="Ben-David R."/>
            <person name="Dolezel J."/>
            <person name="Simkova H."/>
            <person name="Schulze-Lefert P."/>
            <person name="Spanu P.D."/>
            <person name="Bruggmann R."/>
            <person name="Amselem J."/>
            <person name="Quesneville H."/>
            <person name="Ver Loren van Themaat E."/>
            <person name="Paape T."/>
            <person name="Shimizu K.K."/>
            <person name="Keller B."/>
        </authorList>
    </citation>
    <scope>NUCLEOTIDE SEQUENCE [LARGE SCALE GENOMIC DNA]</scope>
    <source>
        <strain evidence="5">96224</strain>
    </source>
</reference>
<dbReference type="InterPro" id="IPR045518">
    <property type="entry name" value="2EXR"/>
</dbReference>
<evidence type="ECO:0000256" key="1">
    <source>
        <dbReference type="SAM" id="MobiDB-lite"/>
    </source>
</evidence>
<dbReference type="PANTHER" id="PTHR35910">
    <property type="entry name" value="2EXR DOMAIN-CONTAINING PROTEIN"/>
    <property type="match status" value="1"/>
</dbReference>
<name>A0A061HDD5_BLUGR</name>
<evidence type="ECO:0000313" key="5">
    <source>
        <dbReference type="Proteomes" id="UP000053110"/>
    </source>
</evidence>
<reference evidence="3" key="2">
    <citation type="submission" date="2013-01" db="EMBL/GenBank/DDBJ databases">
        <title>The wheat powdery mildew genome reveals unique evolution of an obligate biotroph.</title>
        <authorList>
            <person name="Oberhaensli S."/>
            <person name="Wicker T."/>
            <person name="Keller B."/>
        </authorList>
    </citation>
    <scope>NUCLEOTIDE SEQUENCE</scope>
    <source>
        <strain evidence="3">96224</strain>
    </source>
</reference>
<feature type="non-terminal residue" evidence="4">
    <location>
        <position position="582"/>
    </location>
</feature>
<dbReference type="Proteomes" id="UP000053110">
    <property type="component" value="Unassembled WGS sequence"/>
</dbReference>
<proteinExistence type="predicted"/>
<dbReference type="HOGENOM" id="CLU_468495_0_0_1"/>
<dbReference type="Pfam" id="PF20150">
    <property type="entry name" value="2EXR"/>
    <property type="match status" value="1"/>
</dbReference>
<organism evidence="4">
    <name type="scientific">Blumeria graminis f. sp. tritici 96224</name>
    <dbReference type="NCBI Taxonomy" id="1268274"/>
    <lineage>
        <taxon>Eukaryota</taxon>
        <taxon>Fungi</taxon>
        <taxon>Dikarya</taxon>
        <taxon>Ascomycota</taxon>
        <taxon>Pezizomycotina</taxon>
        <taxon>Leotiomycetes</taxon>
        <taxon>Erysiphales</taxon>
        <taxon>Erysiphaceae</taxon>
        <taxon>Blumeria</taxon>
    </lineage>
</organism>
<dbReference type="EMBL" id="KE375174">
    <property type="protein sequence ID" value="EPQ62595.1"/>
    <property type="molecule type" value="Genomic_DNA"/>
</dbReference>
<sequence length="582" mass="66445">MHKNTTKNKDNQGNLSSAQILPDWIEYTISSRTNEKNMKTERKKADQIVSSPIELIEKINCGSSSNKTPRDVVATGKIDPLASEKSNELSTRSQHQSLVTSRSHTGVSTSTGEISLEGLANLKHLKRSKSSACGPVLQVFPADNIGHANSVERLQSRTKNQRIIGSLEDHYSPSIFPERSATFSSKCCQSLQIISGEKKLHAKRSLTGASKRETNRPDVTAESPNQLSEFHLMPGSTNLQSHVHNTNTERSLKHDAWQESKINLWGSDQEQNNSRSWDPLRLQWLERLSHKNKVAYFRATNFEVDGKLAPSLLCSQAFPVNSSKNIKGLKFTLFPLLPAEIRNQVWECAKQNCSSSCYVQLDVKQAPGGTYQKIRGKLELVPHPILDAKFTYLYNIPGLFGACRESRSIVNEFYGRPKLIAYNRETKKPYPSGQGSCRLNYEHDRLFIITRGTTTQLPEFLDLMKREEQVRIKHIAIPLKDYFLEASKVVHNIARLTNLETLDLIIGDGKDDLRQIGSKDYGHRFEKSLRKYHKIEDLQRKEKHRNRWLIPKVKIEYVNEIQARIWGIDCLQWDRTTRPIRY</sequence>
<protein>
    <submittedName>
        <fullName evidence="4">BgtAc-30297</fullName>
    </submittedName>
</protein>
<dbReference type="EMBL" id="UIGY01000201">
    <property type="protein sequence ID" value="SUZ12676.1"/>
    <property type="molecule type" value="Genomic_DNA"/>
</dbReference>
<accession>A0A061HDD5</accession>
<evidence type="ECO:0000313" key="4">
    <source>
        <dbReference type="EMBL" id="SUZ12676.1"/>
    </source>
</evidence>
<feature type="compositionally biased region" description="Polar residues" evidence="1">
    <location>
        <begin position="88"/>
        <end position="111"/>
    </location>
</feature>
<reference evidence="4" key="3">
    <citation type="submission" date="2018-07" db="EMBL/GenBank/DDBJ databases">
        <authorList>
            <person name="Quirk P.G."/>
            <person name="Krulwich T.A."/>
        </authorList>
    </citation>
    <scope>NUCLEOTIDE SEQUENCE</scope>
    <source>
        <strain evidence="4">96224</strain>
    </source>
</reference>